<dbReference type="EMBL" id="CM056816">
    <property type="protein sequence ID" value="KAJ8633896.1"/>
    <property type="molecule type" value="Genomic_DNA"/>
</dbReference>
<evidence type="ECO:0000313" key="1">
    <source>
        <dbReference type="EMBL" id="KAJ8633896.1"/>
    </source>
</evidence>
<protein>
    <submittedName>
        <fullName evidence="1">Uncharacterized protein</fullName>
    </submittedName>
</protein>
<sequence>MSYNNDLIGGGIDLGSKRWSEKKLALALQAFIPVILQCIRATAYELSVERLPIVVNDADDETMSCQPAGDCLRYGYCQLAMAMLPVEHVGSSGVGHGTN</sequence>
<comment type="caution">
    <text evidence="1">The sequence shown here is derived from an EMBL/GenBank/DDBJ whole genome shotgun (WGS) entry which is preliminary data.</text>
</comment>
<reference evidence="1 2" key="1">
    <citation type="journal article" date="2022" name="Hortic Res">
        <title>A haplotype resolved chromosomal level avocado genome allows analysis of novel avocado genes.</title>
        <authorList>
            <person name="Nath O."/>
            <person name="Fletcher S.J."/>
            <person name="Hayward A."/>
            <person name="Shaw L.M."/>
            <person name="Masouleh A.K."/>
            <person name="Furtado A."/>
            <person name="Henry R.J."/>
            <person name="Mitter N."/>
        </authorList>
    </citation>
    <scope>NUCLEOTIDE SEQUENCE [LARGE SCALE GENOMIC DNA]</scope>
    <source>
        <strain evidence="2">cv. Hass</strain>
    </source>
</reference>
<keyword evidence="2" id="KW-1185">Reference proteome</keyword>
<accession>A0ACC2LKA5</accession>
<gene>
    <name evidence="1" type="ORF">MRB53_027232</name>
</gene>
<dbReference type="Proteomes" id="UP001234297">
    <property type="component" value="Chromosome 8"/>
</dbReference>
<name>A0ACC2LKA5_PERAE</name>
<organism evidence="1 2">
    <name type="scientific">Persea americana</name>
    <name type="common">Avocado</name>
    <dbReference type="NCBI Taxonomy" id="3435"/>
    <lineage>
        <taxon>Eukaryota</taxon>
        <taxon>Viridiplantae</taxon>
        <taxon>Streptophyta</taxon>
        <taxon>Embryophyta</taxon>
        <taxon>Tracheophyta</taxon>
        <taxon>Spermatophyta</taxon>
        <taxon>Magnoliopsida</taxon>
        <taxon>Magnoliidae</taxon>
        <taxon>Laurales</taxon>
        <taxon>Lauraceae</taxon>
        <taxon>Persea</taxon>
    </lineage>
</organism>
<evidence type="ECO:0000313" key="2">
    <source>
        <dbReference type="Proteomes" id="UP001234297"/>
    </source>
</evidence>
<proteinExistence type="predicted"/>